<organism evidence="6 7">
    <name type="scientific">Ramalina farinacea</name>
    <dbReference type="NCBI Taxonomy" id="258253"/>
    <lineage>
        <taxon>Eukaryota</taxon>
        <taxon>Fungi</taxon>
        <taxon>Dikarya</taxon>
        <taxon>Ascomycota</taxon>
        <taxon>Pezizomycotina</taxon>
        <taxon>Lecanoromycetes</taxon>
        <taxon>OSLEUM clade</taxon>
        <taxon>Lecanoromycetidae</taxon>
        <taxon>Lecanorales</taxon>
        <taxon>Lecanorineae</taxon>
        <taxon>Ramalinaceae</taxon>
        <taxon>Ramalina</taxon>
    </lineage>
</organism>
<sequence>MFTVSPFFPHSGLSPFGAFGNDVFRLIDSATADLLPQSARHTVRRNFTPRFDVRENAAGTSYELQGELPGFDQKDLDIEFVDERTLVIKGRSASEQTTGQSPAIASEDNTQKSVTVEEAASDQESQKSAKYQPASVEDEYVDAGAESVEGPVSKTPTSTAAEESQPLEASKKGEPEPDFKYWISERSVGEFERRFAFPGRIDQDQVKASLKNGILSIVVPKLVEQGTRKISVQ</sequence>
<evidence type="ECO:0000256" key="2">
    <source>
        <dbReference type="PROSITE-ProRule" id="PRU00285"/>
    </source>
</evidence>
<accession>A0AA43QRG8</accession>
<comment type="caution">
    <text evidence="6">The sequence shown here is derived from an EMBL/GenBank/DDBJ whole genome shotgun (WGS) entry which is preliminary data.</text>
</comment>
<dbReference type="Proteomes" id="UP001161017">
    <property type="component" value="Unassembled WGS sequence"/>
</dbReference>
<evidence type="ECO:0000313" key="6">
    <source>
        <dbReference type="EMBL" id="MDI1491187.1"/>
    </source>
</evidence>
<dbReference type="Gene3D" id="2.60.40.790">
    <property type="match status" value="1"/>
</dbReference>
<reference evidence="6" key="1">
    <citation type="journal article" date="2023" name="Genome Biol. Evol.">
        <title>First Whole Genome Sequence and Flow Cytometry Genome Size Data for the Lichen-Forming Fungus Ramalina farinacea (Ascomycota).</title>
        <authorList>
            <person name="Llewellyn T."/>
            <person name="Mian S."/>
            <person name="Hill R."/>
            <person name="Leitch I.J."/>
            <person name="Gaya E."/>
        </authorList>
    </citation>
    <scope>NUCLEOTIDE SEQUENCE</scope>
    <source>
        <strain evidence="6">LIQ254RAFAR</strain>
    </source>
</reference>
<comment type="similarity">
    <text evidence="2 3">Belongs to the small heat shock protein (HSP20) family.</text>
</comment>
<evidence type="ECO:0000313" key="7">
    <source>
        <dbReference type="Proteomes" id="UP001161017"/>
    </source>
</evidence>
<evidence type="ECO:0000256" key="3">
    <source>
        <dbReference type="RuleBase" id="RU003616"/>
    </source>
</evidence>
<dbReference type="InterPro" id="IPR002068">
    <property type="entry name" value="A-crystallin/Hsp20_dom"/>
</dbReference>
<name>A0AA43QRG8_9LECA</name>
<dbReference type="EMBL" id="JAPUFD010000013">
    <property type="protein sequence ID" value="MDI1491187.1"/>
    <property type="molecule type" value="Genomic_DNA"/>
</dbReference>
<keyword evidence="7" id="KW-1185">Reference proteome</keyword>
<feature type="domain" description="SHSP" evidence="5">
    <location>
        <begin position="42"/>
        <end position="233"/>
    </location>
</feature>
<dbReference type="InterPro" id="IPR031107">
    <property type="entry name" value="Small_HSP"/>
</dbReference>
<feature type="compositionally biased region" description="Polar residues" evidence="4">
    <location>
        <begin position="93"/>
        <end position="114"/>
    </location>
</feature>
<evidence type="ECO:0000256" key="1">
    <source>
        <dbReference type="ARBA" id="ARBA00023016"/>
    </source>
</evidence>
<protein>
    <recommendedName>
        <fullName evidence="5">SHSP domain-containing protein</fullName>
    </recommendedName>
</protein>
<dbReference type="Pfam" id="PF00011">
    <property type="entry name" value="HSP20"/>
    <property type="match status" value="1"/>
</dbReference>
<evidence type="ECO:0000256" key="4">
    <source>
        <dbReference type="SAM" id="MobiDB-lite"/>
    </source>
</evidence>
<evidence type="ECO:0000259" key="5">
    <source>
        <dbReference type="PROSITE" id="PS01031"/>
    </source>
</evidence>
<gene>
    <name evidence="6" type="ORF">OHK93_002394</name>
</gene>
<proteinExistence type="inferred from homology"/>
<dbReference type="SUPFAM" id="SSF49764">
    <property type="entry name" value="HSP20-like chaperones"/>
    <property type="match status" value="1"/>
</dbReference>
<dbReference type="PANTHER" id="PTHR11527">
    <property type="entry name" value="HEAT-SHOCK PROTEIN 20 FAMILY MEMBER"/>
    <property type="match status" value="1"/>
</dbReference>
<feature type="compositionally biased region" description="Basic and acidic residues" evidence="4">
    <location>
        <begin position="169"/>
        <end position="178"/>
    </location>
</feature>
<dbReference type="PROSITE" id="PS01031">
    <property type="entry name" value="SHSP"/>
    <property type="match status" value="1"/>
</dbReference>
<dbReference type="AlphaFoldDB" id="A0AA43QRG8"/>
<feature type="region of interest" description="Disordered" evidence="4">
    <location>
        <begin position="91"/>
        <end position="178"/>
    </location>
</feature>
<keyword evidence="1" id="KW-0346">Stress response</keyword>
<dbReference type="CDD" id="cd06464">
    <property type="entry name" value="ACD_sHsps-like"/>
    <property type="match status" value="1"/>
</dbReference>
<dbReference type="InterPro" id="IPR008978">
    <property type="entry name" value="HSP20-like_chaperone"/>
</dbReference>